<evidence type="ECO:0000313" key="3">
    <source>
        <dbReference type="EMBL" id="KAJ7089882.1"/>
    </source>
</evidence>
<dbReference type="SUPFAM" id="SSF69322">
    <property type="entry name" value="Tricorn protease domain 2"/>
    <property type="match status" value="1"/>
</dbReference>
<dbReference type="InterPro" id="IPR024764">
    <property type="entry name" value="TFIIIC_Znf"/>
</dbReference>
<dbReference type="PANTHER" id="PTHR15496:SF2">
    <property type="entry name" value="GENERAL TRANSCRIPTION FACTOR 3C POLYPEPTIDE 4"/>
    <property type="match status" value="1"/>
</dbReference>
<name>A0AAD6U463_9AGAR</name>
<dbReference type="AlphaFoldDB" id="A0AAD6U463"/>
<reference evidence="3" key="1">
    <citation type="submission" date="2023-03" db="EMBL/GenBank/DDBJ databases">
        <title>Massive genome expansion in bonnet fungi (Mycena s.s.) driven by repeated elements and novel gene families across ecological guilds.</title>
        <authorList>
            <consortium name="Lawrence Berkeley National Laboratory"/>
            <person name="Harder C.B."/>
            <person name="Miyauchi S."/>
            <person name="Viragh M."/>
            <person name="Kuo A."/>
            <person name="Thoen E."/>
            <person name="Andreopoulos B."/>
            <person name="Lu D."/>
            <person name="Skrede I."/>
            <person name="Drula E."/>
            <person name="Henrissat B."/>
            <person name="Morin E."/>
            <person name="Kohler A."/>
            <person name="Barry K."/>
            <person name="LaButti K."/>
            <person name="Morin E."/>
            <person name="Salamov A."/>
            <person name="Lipzen A."/>
            <person name="Mereny Z."/>
            <person name="Hegedus B."/>
            <person name="Baldrian P."/>
            <person name="Stursova M."/>
            <person name="Weitz H."/>
            <person name="Taylor A."/>
            <person name="Grigoriev I.V."/>
            <person name="Nagy L.G."/>
            <person name="Martin F."/>
            <person name="Kauserud H."/>
        </authorList>
    </citation>
    <scope>NUCLEOTIDE SEQUENCE</scope>
    <source>
        <strain evidence="3">CBHHK173m</strain>
    </source>
</reference>
<dbReference type="PANTHER" id="PTHR15496">
    <property type="entry name" value="GENERAL TRANSCRIPTION FACTOR 3C POLYPEPTIDE 4 FAMILY"/>
    <property type="match status" value="1"/>
</dbReference>
<dbReference type="GO" id="GO:0006384">
    <property type="term" value="P:transcription initiation at RNA polymerase III promoter"/>
    <property type="evidence" value="ECO:0007669"/>
    <property type="project" value="InterPro"/>
</dbReference>
<dbReference type="Pfam" id="PF12657">
    <property type="entry name" value="TFIIIC_delta"/>
    <property type="match status" value="1"/>
</dbReference>
<protein>
    <submittedName>
        <fullName evidence="3">Transcription factor IIIC subunit delta N-term-domain-containing protein</fullName>
    </submittedName>
</protein>
<sequence length="771" mass="84347">MSAPAPPILSILNIPSITSRPSLCCLQWSGDGQVFFLTKGSVYILTPDRGIHLGLQVPGDAQKNSYVKWFSTMIDFNPREVHNWPAGSQEWGAISLGSMDVGLRAISCSPSDLTGNGGCVAALLSSNMDLSLWHTPRNTISGEWVKLCDVTPYITELISQEPHSKTEQTIRSQITSLSWSSHADFAVSPAPRINSSLLVTGTRAGSLMFFRFENSALQHVCTEQVSDQWITHVTFSPWTSVVTGRSEIRLAYGIADGSAGVTKIIQSLCSSPSSSGFSFDYTIQTCVGETERTIFRPDHTGITGLSWILPGGNMVLVRNTPGVVSLWSGSSPSTLGWSGHRSLRLYTLKLSVGSSSLQPVSGLHYVPQEDALIISLFDGSVHVIHSLTQEPRLPQNLGELTGLGLSRILRSAFARTEREKVSNLDVNRISGMIPYDGSSVVMWVQESSQPANFDYKYDVLHESTFVAAPLLCPPSHDAFFDELSSILTTKASFGATPLHLLRPIFLRAQDLVDLQPRVIETLLDGSDTSPPSPALTPWLTDKSLQLREEFRKSLNQHLFGCNVLHSLRLRLAVADFCWRNTTDLEKADAFGDVAQQFLRSISFIVLTVICRHVYAVVRCLQENDIPFVMRIALQSSLPCAPPGLRSDAEALFNAVAVHIPSFSREEREKQAMEEICPACGLVVCFDGQSDAECPRGHTWGRCAVTSMLLTTPMLRTCAGCTRKTLLPPSFRSNNGAAANWLPPAAASWVVEDLLEAVSRCLFCGNNLVSLF</sequence>
<dbReference type="Proteomes" id="UP001222325">
    <property type="component" value="Unassembled WGS sequence"/>
</dbReference>
<dbReference type="Gene3D" id="2.130.10.10">
    <property type="entry name" value="YVTN repeat-like/Quinoprotein amine dehydrogenase"/>
    <property type="match status" value="1"/>
</dbReference>
<dbReference type="GO" id="GO:0004402">
    <property type="term" value="F:histone acetyltransferase activity"/>
    <property type="evidence" value="ECO:0007669"/>
    <property type="project" value="InterPro"/>
</dbReference>
<dbReference type="GO" id="GO:0000127">
    <property type="term" value="C:transcription factor TFIIIC complex"/>
    <property type="evidence" value="ECO:0007669"/>
    <property type="project" value="InterPro"/>
</dbReference>
<comment type="caution">
    <text evidence="3">The sequence shown here is derived from an EMBL/GenBank/DDBJ whole genome shotgun (WGS) entry which is preliminary data.</text>
</comment>
<keyword evidence="4" id="KW-1185">Reference proteome</keyword>
<accession>A0AAD6U463</accession>
<dbReference type="Pfam" id="PF12660">
    <property type="entry name" value="zf-TFIIIC"/>
    <property type="match status" value="1"/>
</dbReference>
<gene>
    <name evidence="3" type="ORF">B0H15DRAFT_839639</name>
</gene>
<organism evidence="3 4">
    <name type="scientific">Mycena belliarum</name>
    <dbReference type="NCBI Taxonomy" id="1033014"/>
    <lineage>
        <taxon>Eukaryota</taxon>
        <taxon>Fungi</taxon>
        <taxon>Dikarya</taxon>
        <taxon>Basidiomycota</taxon>
        <taxon>Agaricomycotina</taxon>
        <taxon>Agaricomycetes</taxon>
        <taxon>Agaricomycetidae</taxon>
        <taxon>Agaricales</taxon>
        <taxon>Marasmiineae</taxon>
        <taxon>Mycenaceae</taxon>
        <taxon>Mycena</taxon>
    </lineage>
</organism>
<dbReference type="InterPro" id="IPR024761">
    <property type="entry name" value="TFIIIC_delta_N"/>
</dbReference>
<dbReference type="EMBL" id="JARJCN010000023">
    <property type="protein sequence ID" value="KAJ7089882.1"/>
    <property type="molecule type" value="Genomic_DNA"/>
</dbReference>
<feature type="domain" description="Transcription factor IIIC 90kDa subunit N-terminal" evidence="1">
    <location>
        <begin position="28"/>
        <end position="386"/>
    </location>
</feature>
<dbReference type="InterPro" id="IPR044230">
    <property type="entry name" value="GTF3C4"/>
</dbReference>
<proteinExistence type="predicted"/>
<evidence type="ECO:0000259" key="1">
    <source>
        <dbReference type="Pfam" id="PF12657"/>
    </source>
</evidence>
<evidence type="ECO:0000313" key="4">
    <source>
        <dbReference type="Proteomes" id="UP001222325"/>
    </source>
</evidence>
<dbReference type="InterPro" id="IPR015943">
    <property type="entry name" value="WD40/YVTN_repeat-like_dom_sf"/>
</dbReference>
<feature type="domain" description="Transcription factor IIIC putative zinc-finger" evidence="2">
    <location>
        <begin position="666"/>
        <end position="766"/>
    </location>
</feature>
<evidence type="ECO:0000259" key="2">
    <source>
        <dbReference type="Pfam" id="PF12660"/>
    </source>
</evidence>